<feature type="binding site" evidence="2">
    <location>
        <position position="135"/>
    </location>
    <ligand>
        <name>Mn(2+)</name>
        <dbReference type="ChEBI" id="CHEBI:29035"/>
        <label>2</label>
    </ligand>
</feature>
<dbReference type="Proteomes" id="UP000250080">
    <property type="component" value="Chromosome I"/>
</dbReference>
<dbReference type="InterPro" id="IPR017439">
    <property type="entry name" value="Amidohydrolase"/>
</dbReference>
<dbReference type="GeneID" id="61221554"/>
<dbReference type="Gene3D" id="3.30.70.360">
    <property type="match status" value="1"/>
</dbReference>
<dbReference type="InterPro" id="IPR002933">
    <property type="entry name" value="Peptidase_M20"/>
</dbReference>
<dbReference type="PANTHER" id="PTHR11014">
    <property type="entry name" value="PEPTIDASE M20 FAMILY MEMBER"/>
    <property type="match status" value="1"/>
</dbReference>
<dbReference type="GO" id="GO:0019877">
    <property type="term" value="P:diaminopimelate biosynthetic process"/>
    <property type="evidence" value="ECO:0007669"/>
    <property type="project" value="UniProtKB-ARBA"/>
</dbReference>
<feature type="binding site" evidence="2">
    <location>
        <position position="169"/>
    </location>
    <ligand>
        <name>Mn(2+)</name>
        <dbReference type="ChEBI" id="CHEBI:29035"/>
        <label>2</label>
    </ligand>
</feature>
<sequence length="424" mass="44500">MTSGRAGTHRDDASTPDPREHNPSGAAPAPFDEQALHAEISALAPQMVADRRHLHAHPEVSLHEFNTAAFIKARLDELGIAAEPVGETGLLATLPGRGPGPTIMLRADIDALPLRDGCGAEWANNASEVNHACGHDGHIAALLAAARVLAGHSADFDGTIKFAFQQAEEIGAGGRIFEEAGALEGLDQVFGLHLFSGLPTGVVSATPGAQWASVDQFTIDVTGVGGHVSTPQLSHDALVAGASIVTEIQQIVARELSPFDEVVVGIGRFNSGENYNIIASSARLEGTVRAFDEQVREHVLASIERIAVSVAAAHQTTAEVRRQVFADVLSNDPGATHFAARVAQQIPGVERVETNTPKAAMGDDFAVFLHHAPGVYARVGSGGAPQFEQPHHSYAFAINEASLPIAAELHASYALRWLAGGHQG</sequence>
<dbReference type="RefSeq" id="WP_196485172.1">
    <property type="nucleotide sequence ID" value="NZ_CCYP01000034.1"/>
</dbReference>
<dbReference type="NCBIfam" id="TIGR01891">
    <property type="entry name" value="amidohydrolases"/>
    <property type="match status" value="1"/>
</dbReference>
<protein>
    <submittedName>
        <fullName evidence="5">Amidohydrolase</fullName>
    </submittedName>
</protein>
<evidence type="ECO:0000256" key="1">
    <source>
        <dbReference type="ARBA" id="ARBA00022801"/>
    </source>
</evidence>
<dbReference type="SUPFAM" id="SSF55031">
    <property type="entry name" value="Bacterial exopeptidase dimerisation domain"/>
    <property type="match status" value="1"/>
</dbReference>
<proteinExistence type="predicted"/>
<dbReference type="Pfam" id="PF07687">
    <property type="entry name" value="M20_dimer"/>
    <property type="match status" value="1"/>
</dbReference>
<dbReference type="AlphaFoldDB" id="A0A0A8QN43"/>
<evidence type="ECO:0000256" key="3">
    <source>
        <dbReference type="SAM" id="MobiDB-lite"/>
    </source>
</evidence>
<evidence type="ECO:0000256" key="2">
    <source>
        <dbReference type="PIRSR" id="PIRSR005962-1"/>
    </source>
</evidence>
<feature type="compositionally biased region" description="Basic and acidic residues" evidence="3">
    <location>
        <begin position="8"/>
        <end position="22"/>
    </location>
</feature>
<name>A0A0A8QN43_9ACTN</name>
<dbReference type="SUPFAM" id="SSF53187">
    <property type="entry name" value="Zn-dependent exopeptidases"/>
    <property type="match status" value="1"/>
</dbReference>
<keyword evidence="2" id="KW-0464">Manganese</keyword>
<accession>A0A0A8QN43</accession>
<dbReference type="GO" id="GO:0050118">
    <property type="term" value="F:N-acetyldiaminopimelate deacetylase activity"/>
    <property type="evidence" value="ECO:0007669"/>
    <property type="project" value="UniProtKB-ARBA"/>
</dbReference>
<reference evidence="5 6" key="1">
    <citation type="submission" date="2016-09" db="EMBL/GenBank/DDBJ databases">
        <authorList>
            <person name="Laine KS P."/>
        </authorList>
    </citation>
    <scope>NUCLEOTIDE SEQUENCE [LARGE SCALE GENOMIC DNA]</scope>
    <source>
        <strain evidence="5">PFRJS-23</strain>
    </source>
</reference>
<dbReference type="Pfam" id="PF01546">
    <property type="entry name" value="Peptidase_M20"/>
    <property type="match status" value="1"/>
</dbReference>
<feature type="region of interest" description="Disordered" evidence="3">
    <location>
        <begin position="1"/>
        <end position="30"/>
    </location>
</feature>
<gene>
    <name evidence="5" type="ORF">PFR_JS23_447</name>
</gene>
<feature type="binding site" evidence="2">
    <location>
        <position position="193"/>
    </location>
    <ligand>
        <name>Mn(2+)</name>
        <dbReference type="ChEBI" id="CHEBI:29035"/>
        <label>2</label>
    </ligand>
</feature>
<dbReference type="GO" id="GO:0046872">
    <property type="term" value="F:metal ion binding"/>
    <property type="evidence" value="ECO:0007669"/>
    <property type="project" value="UniProtKB-KW"/>
</dbReference>
<evidence type="ECO:0000313" key="6">
    <source>
        <dbReference type="Proteomes" id="UP000250080"/>
    </source>
</evidence>
<feature type="domain" description="Peptidase M20 dimerisation" evidence="4">
    <location>
        <begin position="216"/>
        <end position="310"/>
    </location>
</feature>
<dbReference type="EMBL" id="LT618793">
    <property type="protein sequence ID" value="SCQ75526.1"/>
    <property type="molecule type" value="Genomic_DNA"/>
</dbReference>
<keyword evidence="2" id="KW-0479">Metal-binding</keyword>
<dbReference type="Gene3D" id="3.40.630.10">
    <property type="entry name" value="Zn peptidases"/>
    <property type="match status" value="1"/>
</dbReference>
<feature type="binding site" evidence="2">
    <location>
        <position position="392"/>
    </location>
    <ligand>
        <name>Mn(2+)</name>
        <dbReference type="ChEBI" id="CHEBI:29035"/>
        <label>2</label>
    </ligand>
</feature>
<keyword evidence="1 5" id="KW-0378">Hydrolase</keyword>
<comment type="cofactor">
    <cofactor evidence="2">
        <name>Mn(2+)</name>
        <dbReference type="ChEBI" id="CHEBI:29035"/>
    </cofactor>
    <text evidence="2">The Mn(2+) ion enhances activity.</text>
</comment>
<dbReference type="FunFam" id="3.30.70.360:FF:000001">
    <property type="entry name" value="N-acetyldiaminopimelate deacetylase"/>
    <property type="match status" value="1"/>
</dbReference>
<evidence type="ECO:0000259" key="4">
    <source>
        <dbReference type="Pfam" id="PF07687"/>
    </source>
</evidence>
<dbReference type="InterPro" id="IPR036264">
    <property type="entry name" value="Bact_exopeptidase_dim_dom"/>
</dbReference>
<dbReference type="InterPro" id="IPR011650">
    <property type="entry name" value="Peptidase_M20_dimer"/>
</dbReference>
<feature type="binding site" evidence="2">
    <location>
        <position position="133"/>
    </location>
    <ligand>
        <name>Mn(2+)</name>
        <dbReference type="ChEBI" id="CHEBI:29035"/>
        <label>2</label>
    </ligand>
</feature>
<dbReference type="PIRSF" id="PIRSF005962">
    <property type="entry name" value="Pept_M20D_amidohydro"/>
    <property type="match status" value="1"/>
</dbReference>
<dbReference type="PANTHER" id="PTHR11014:SF63">
    <property type="entry name" value="METALLOPEPTIDASE, PUTATIVE (AFU_ORTHOLOGUE AFUA_6G09600)-RELATED"/>
    <property type="match status" value="1"/>
</dbReference>
<organism evidence="5 6">
    <name type="scientific">Propionibacterium freudenreichii</name>
    <dbReference type="NCBI Taxonomy" id="1744"/>
    <lineage>
        <taxon>Bacteria</taxon>
        <taxon>Bacillati</taxon>
        <taxon>Actinomycetota</taxon>
        <taxon>Actinomycetes</taxon>
        <taxon>Propionibacteriales</taxon>
        <taxon>Propionibacteriaceae</taxon>
        <taxon>Propionibacterium</taxon>
    </lineage>
</organism>
<evidence type="ECO:0000313" key="5">
    <source>
        <dbReference type="EMBL" id="SCQ75526.1"/>
    </source>
</evidence>